<dbReference type="Proteomes" id="UP000593594">
    <property type="component" value="Chromosome"/>
</dbReference>
<sequence>MDPFIRWYDDALDPKLCRDIIARFDGDRRVVVGKVSGNMGPEVDLAGKQTSELILPDDGWSDVKQALQASLGQWLGHYQADVKFLAGSDHKDLHAEPLRIKKYEVGGQFSWHIDCNSSQNQTRCLAVQWYFNTVDKGGHTEFEDQAMSIKPEEGRLAFFPVGWTYRHRGAPPESGPKYVCTTFIHRRF</sequence>
<keyword evidence="6" id="KW-0408">Iron</keyword>
<dbReference type="InterPro" id="IPR045054">
    <property type="entry name" value="P4HA-like"/>
</dbReference>
<evidence type="ECO:0000256" key="5">
    <source>
        <dbReference type="ARBA" id="ARBA00023002"/>
    </source>
</evidence>
<keyword evidence="3" id="KW-0847">Vitamin C</keyword>
<proteinExistence type="predicted"/>
<dbReference type="InterPro" id="IPR044862">
    <property type="entry name" value="Pro_4_hyd_alph_FE2OG_OXY"/>
</dbReference>
<evidence type="ECO:0000256" key="6">
    <source>
        <dbReference type="ARBA" id="ARBA00023004"/>
    </source>
</evidence>
<feature type="domain" description="Fe2OG dioxygenase" evidence="7">
    <location>
        <begin position="94"/>
        <end position="186"/>
    </location>
</feature>
<keyword evidence="2" id="KW-0479">Metal-binding</keyword>
<gene>
    <name evidence="8" type="ORF">HW532_02665</name>
</gene>
<evidence type="ECO:0000256" key="2">
    <source>
        <dbReference type="ARBA" id="ARBA00022723"/>
    </source>
</evidence>
<dbReference type="RefSeq" id="WP_213162939.1">
    <property type="nucleotide sequence ID" value="NZ_CP058214.1"/>
</dbReference>
<dbReference type="GO" id="GO:0005506">
    <property type="term" value="F:iron ion binding"/>
    <property type="evidence" value="ECO:0007669"/>
    <property type="project" value="InterPro"/>
</dbReference>
<evidence type="ECO:0000313" key="8">
    <source>
        <dbReference type="EMBL" id="QPC41716.1"/>
    </source>
</evidence>
<evidence type="ECO:0000256" key="4">
    <source>
        <dbReference type="ARBA" id="ARBA00022964"/>
    </source>
</evidence>
<dbReference type="PANTHER" id="PTHR10869">
    <property type="entry name" value="PROLYL 4-HYDROXYLASE ALPHA SUBUNIT"/>
    <property type="match status" value="1"/>
</dbReference>
<accession>A0A7S8HAR0</accession>
<dbReference type="KEGG" id="kmn:HW532_02665"/>
<evidence type="ECO:0000313" key="9">
    <source>
        <dbReference type="Proteomes" id="UP000593594"/>
    </source>
</evidence>
<dbReference type="GO" id="GO:0031418">
    <property type="term" value="F:L-ascorbic acid binding"/>
    <property type="evidence" value="ECO:0007669"/>
    <property type="project" value="UniProtKB-KW"/>
</dbReference>
<organism evidence="8 9">
    <name type="scientific">Kaustia mangrovi</name>
    <dbReference type="NCBI Taxonomy" id="2593653"/>
    <lineage>
        <taxon>Bacteria</taxon>
        <taxon>Pseudomonadati</taxon>
        <taxon>Pseudomonadota</taxon>
        <taxon>Alphaproteobacteria</taxon>
        <taxon>Hyphomicrobiales</taxon>
        <taxon>Parvibaculaceae</taxon>
        <taxon>Kaustia</taxon>
    </lineage>
</organism>
<dbReference type="PROSITE" id="PS51471">
    <property type="entry name" value="FE2OG_OXY"/>
    <property type="match status" value="1"/>
</dbReference>
<dbReference type="PANTHER" id="PTHR10869:SF246">
    <property type="entry name" value="TRANSMEMBRANE PROLYL 4-HYDROXYLASE"/>
    <property type="match status" value="1"/>
</dbReference>
<dbReference type="InterPro" id="IPR006620">
    <property type="entry name" value="Pro_4_hyd_alph"/>
</dbReference>
<keyword evidence="5" id="KW-0560">Oxidoreductase</keyword>
<dbReference type="InterPro" id="IPR005123">
    <property type="entry name" value="Oxoglu/Fe-dep_dioxygenase_dom"/>
</dbReference>
<evidence type="ECO:0000256" key="1">
    <source>
        <dbReference type="ARBA" id="ARBA00001961"/>
    </source>
</evidence>
<comment type="cofactor">
    <cofactor evidence="1">
        <name>L-ascorbate</name>
        <dbReference type="ChEBI" id="CHEBI:38290"/>
    </cofactor>
</comment>
<dbReference type="EMBL" id="CP058214">
    <property type="protein sequence ID" value="QPC41716.1"/>
    <property type="molecule type" value="Genomic_DNA"/>
</dbReference>
<dbReference type="GO" id="GO:0016705">
    <property type="term" value="F:oxidoreductase activity, acting on paired donors, with incorporation or reduction of molecular oxygen"/>
    <property type="evidence" value="ECO:0007669"/>
    <property type="project" value="InterPro"/>
</dbReference>
<keyword evidence="4" id="KW-0223">Dioxygenase</keyword>
<evidence type="ECO:0000256" key="3">
    <source>
        <dbReference type="ARBA" id="ARBA00022896"/>
    </source>
</evidence>
<protein>
    <submittedName>
        <fullName evidence="8">2OG-Fe(II) oxygenase</fullName>
    </submittedName>
</protein>
<dbReference type="SMART" id="SM00702">
    <property type="entry name" value="P4Hc"/>
    <property type="match status" value="1"/>
</dbReference>
<dbReference type="Pfam" id="PF13640">
    <property type="entry name" value="2OG-FeII_Oxy_3"/>
    <property type="match status" value="1"/>
</dbReference>
<dbReference type="GO" id="GO:0051213">
    <property type="term" value="F:dioxygenase activity"/>
    <property type="evidence" value="ECO:0007669"/>
    <property type="project" value="UniProtKB-KW"/>
</dbReference>
<dbReference type="AlphaFoldDB" id="A0A7S8HAR0"/>
<name>A0A7S8HAR0_9HYPH</name>
<reference evidence="8 9" key="1">
    <citation type="submission" date="2020-06" db="EMBL/GenBank/DDBJ databases">
        <title>Genome sequence of 2 isolates from Red Sea Mangroves.</title>
        <authorList>
            <person name="Sefrji F."/>
            <person name="Michoud G."/>
            <person name="Merlino G."/>
            <person name="Daffonchio D."/>
        </authorList>
    </citation>
    <scope>NUCLEOTIDE SEQUENCE [LARGE SCALE GENOMIC DNA]</scope>
    <source>
        <strain evidence="8 9">R1DC25</strain>
    </source>
</reference>
<dbReference type="Gene3D" id="2.60.120.620">
    <property type="entry name" value="q2cbj1_9rhob like domain"/>
    <property type="match status" value="1"/>
</dbReference>
<evidence type="ECO:0000259" key="7">
    <source>
        <dbReference type="PROSITE" id="PS51471"/>
    </source>
</evidence>
<keyword evidence="9" id="KW-1185">Reference proteome</keyword>